<dbReference type="PANTHER" id="PTHR38104:SF1">
    <property type="entry name" value="ANTI-SIGMA-E FACTOR RSEA"/>
    <property type="match status" value="1"/>
</dbReference>
<gene>
    <name evidence="3" type="ORF">SAMN05216406_1213</name>
    <name evidence="4" type="ORF">SAMN06297164_0123</name>
</gene>
<dbReference type="Proteomes" id="UP000219335">
    <property type="component" value="Unassembled WGS sequence"/>
</dbReference>
<reference evidence="3" key="2">
    <citation type="submission" date="2016-10" db="EMBL/GenBank/DDBJ databases">
        <authorList>
            <person name="de Groot N.N."/>
        </authorList>
    </citation>
    <scope>NUCLEOTIDE SEQUENCE [LARGE SCALE GENOMIC DNA]</scope>
    <source>
        <strain evidence="3">Nm10</strain>
    </source>
</reference>
<reference evidence="5" key="1">
    <citation type="submission" date="2016-10" db="EMBL/GenBank/DDBJ databases">
        <authorList>
            <person name="Varghese N."/>
            <person name="Submissions S."/>
        </authorList>
    </citation>
    <scope>NUCLEOTIDE SEQUENCE [LARGE SCALE GENOMIC DNA]</scope>
    <source>
        <strain evidence="5">Nm10</strain>
    </source>
</reference>
<feature type="transmembrane region" description="Helical" evidence="1">
    <location>
        <begin position="85"/>
        <end position="104"/>
    </location>
</feature>
<organism evidence="4 6">
    <name type="scientific">Nitrosomonas ureae</name>
    <dbReference type="NCBI Taxonomy" id="44577"/>
    <lineage>
        <taxon>Bacteria</taxon>
        <taxon>Pseudomonadati</taxon>
        <taxon>Pseudomonadota</taxon>
        <taxon>Betaproteobacteria</taxon>
        <taxon>Nitrosomonadales</taxon>
        <taxon>Nitrosomonadaceae</taxon>
        <taxon>Nitrosomonas</taxon>
    </lineage>
</organism>
<dbReference type="SUPFAM" id="SSF89069">
    <property type="entry name" value="N-terminal, cytoplasmic domain of anti-sigmaE factor RseA"/>
    <property type="match status" value="1"/>
</dbReference>
<dbReference type="Gene3D" id="1.10.10.880">
    <property type="entry name" value="Anti sigma-E protein RseA, N-terminal domain"/>
    <property type="match status" value="1"/>
</dbReference>
<evidence type="ECO:0000256" key="1">
    <source>
        <dbReference type="SAM" id="Phobius"/>
    </source>
</evidence>
<dbReference type="PANTHER" id="PTHR38104">
    <property type="match status" value="1"/>
</dbReference>
<dbReference type="GO" id="GO:0016989">
    <property type="term" value="F:sigma factor antagonist activity"/>
    <property type="evidence" value="ECO:0007669"/>
    <property type="project" value="InterPro"/>
</dbReference>
<accession>A0A0S3AJB4</accession>
<dbReference type="InterPro" id="IPR005572">
    <property type="entry name" value="Anti-sigma_E_RseA_N"/>
</dbReference>
<name>A0A0S3AJB4_9PROT</name>
<evidence type="ECO:0000259" key="2">
    <source>
        <dbReference type="Pfam" id="PF03872"/>
    </source>
</evidence>
<feature type="domain" description="Anti sigma-E protein RseA N-terminal" evidence="2">
    <location>
        <begin position="2"/>
        <end position="77"/>
    </location>
</feature>
<proteinExistence type="predicted"/>
<dbReference type="EMBL" id="FNLN01000021">
    <property type="protein sequence ID" value="SDU06219.1"/>
    <property type="molecule type" value="Genomic_DNA"/>
</dbReference>
<dbReference type="AlphaFoldDB" id="A0A0S3AJB4"/>
<keyword evidence="1" id="KW-0812">Transmembrane</keyword>
<evidence type="ECO:0000313" key="6">
    <source>
        <dbReference type="Proteomes" id="UP000219335"/>
    </source>
</evidence>
<dbReference type="EMBL" id="OCMU01000001">
    <property type="protein sequence ID" value="SOD15883.1"/>
    <property type="molecule type" value="Genomic_DNA"/>
</dbReference>
<evidence type="ECO:0000313" key="4">
    <source>
        <dbReference type="EMBL" id="SOD15883.1"/>
    </source>
</evidence>
<dbReference type="InterPro" id="IPR052383">
    <property type="entry name" value="Anti-sigma-E_RseA-like"/>
</dbReference>
<dbReference type="Pfam" id="PF03872">
    <property type="entry name" value="RseA_N"/>
    <property type="match status" value="1"/>
</dbReference>
<dbReference type="KEGG" id="nur:ATY38_07960"/>
<reference evidence="4 6" key="3">
    <citation type="submission" date="2017-09" db="EMBL/GenBank/DDBJ databases">
        <authorList>
            <person name="Ehlers B."/>
            <person name="Leendertz F.H."/>
        </authorList>
    </citation>
    <scope>NUCLEOTIDE SEQUENCE [LARGE SCALE GENOMIC DNA]</scope>
    <source>
        <strain evidence="4 6">Nm42</strain>
    </source>
</reference>
<dbReference type="CDD" id="cd16328">
    <property type="entry name" value="RseA_N"/>
    <property type="match status" value="1"/>
</dbReference>
<keyword evidence="1" id="KW-0472">Membrane</keyword>
<keyword evidence="1" id="KW-1133">Transmembrane helix</keyword>
<protein>
    <submittedName>
        <fullName evidence="4">Anti sigma-E protein, RseA</fullName>
    </submittedName>
</protein>
<evidence type="ECO:0000313" key="5">
    <source>
        <dbReference type="Proteomes" id="UP000182882"/>
    </source>
</evidence>
<dbReference type="RefSeq" id="WP_062558835.1">
    <property type="nucleotide sequence ID" value="NZ_CP013341.1"/>
</dbReference>
<evidence type="ECO:0000313" key="3">
    <source>
        <dbReference type="EMBL" id="SDU06219.1"/>
    </source>
</evidence>
<dbReference type="InterPro" id="IPR036147">
    <property type="entry name" value="Anti-sigma_E_RseA_N_sf"/>
</dbReference>
<dbReference type="Proteomes" id="UP000182882">
    <property type="component" value="Unassembled WGS sequence"/>
</dbReference>
<keyword evidence="5" id="KW-1185">Reference proteome</keyword>
<sequence length="182" mass="20440">MKSKVSALMDGELDQQDVTNVIEAIRKDDNLQNEWRSYHLIGDTLRKSSRLSMNISSRVSQKLITEPTVLSPNITSAIQKQKYKVFTLAAAASVVAMISAGLIMNNLYKPQQITIAEQSNQENSLSAAPIMVSSPPLIHNYSHPPVEINDYLFVHREFSPGITMRGQASNIHNVEYHERYGR</sequence>